<feature type="region of interest" description="Disordered" evidence="1">
    <location>
        <begin position="43"/>
        <end position="78"/>
    </location>
</feature>
<accession>A0A7J6K7W1</accession>
<feature type="region of interest" description="Disordered" evidence="1">
    <location>
        <begin position="1"/>
        <end position="23"/>
    </location>
</feature>
<dbReference type="EMBL" id="JAAUHK010000193">
    <property type="protein sequence ID" value="KAF4642616.1"/>
    <property type="molecule type" value="Genomic_DNA"/>
</dbReference>
<evidence type="ECO:0000256" key="1">
    <source>
        <dbReference type="SAM" id="MobiDB-lite"/>
    </source>
</evidence>
<proteinExistence type="predicted"/>
<organism evidence="2 3">
    <name type="scientific">Toxoplasma gondii</name>
    <dbReference type="NCBI Taxonomy" id="5811"/>
    <lineage>
        <taxon>Eukaryota</taxon>
        <taxon>Sar</taxon>
        <taxon>Alveolata</taxon>
        <taxon>Apicomplexa</taxon>
        <taxon>Conoidasida</taxon>
        <taxon>Coccidia</taxon>
        <taxon>Eucoccidiorida</taxon>
        <taxon>Eimeriorina</taxon>
        <taxon>Sarcocystidae</taxon>
        <taxon>Toxoplasma</taxon>
    </lineage>
</organism>
<reference evidence="2 3" key="1">
    <citation type="submission" date="2020-03" db="EMBL/GenBank/DDBJ databases">
        <title>Genome sequence of Toxoplasma gondii RH-88 strain.</title>
        <authorList>
            <person name="Lorenzi H.A."/>
            <person name="Venepally P."/>
            <person name="Rozenberg A."/>
            <person name="Sibley D."/>
        </authorList>
    </citation>
    <scope>NUCLEOTIDE SEQUENCE [LARGE SCALE GENOMIC DNA]</scope>
    <source>
        <strain evidence="2 3">RH-88</strain>
    </source>
</reference>
<dbReference type="Proteomes" id="UP000557509">
    <property type="component" value="Unassembled WGS sequence"/>
</dbReference>
<evidence type="ECO:0000313" key="3">
    <source>
        <dbReference type="Proteomes" id="UP000557509"/>
    </source>
</evidence>
<name>A0A7J6K7W1_TOXGO</name>
<keyword evidence="3" id="KW-1185">Reference proteome</keyword>
<sequence length="78" mass="8374">MRFLGRMQFAAPPPLPPTAQRCGRRSGVWAKIVVFRAGPQTKRNIVFPPSSETSGDWRHGPVSEPPASDGANTGDTGD</sequence>
<protein>
    <submittedName>
        <fullName evidence="2">Uncharacterized protein</fullName>
    </submittedName>
</protein>
<gene>
    <name evidence="2" type="ORF">TGRH88_033410</name>
</gene>
<dbReference type="AlphaFoldDB" id="A0A7J6K7W1"/>
<evidence type="ECO:0000313" key="2">
    <source>
        <dbReference type="EMBL" id="KAF4642616.1"/>
    </source>
</evidence>
<comment type="caution">
    <text evidence="2">The sequence shown here is derived from an EMBL/GenBank/DDBJ whole genome shotgun (WGS) entry which is preliminary data.</text>
</comment>